<dbReference type="AlphaFoldDB" id="A0A2N1MNU5"/>
<protein>
    <recommendedName>
        <fullName evidence="3">DUF659 domain-containing protein</fullName>
    </recommendedName>
</protein>
<dbReference type="VEuPathDB" id="FungiDB:RhiirFUN_012952"/>
<dbReference type="EMBL" id="LLXL01001679">
    <property type="protein sequence ID" value="PKK63313.1"/>
    <property type="molecule type" value="Genomic_DNA"/>
</dbReference>
<evidence type="ECO:0000313" key="2">
    <source>
        <dbReference type="Proteomes" id="UP000233469"/>
    </source>
</evidence>
<dbReference type="GO" id="GO:0005634">
    <property type="term" value="C:nucleus"/>
    <property type="evidence" value="ECO:0007669"/>
    <property type="project" value="TreeGrafter"/>
</dbReference>
<comment type="caution">
    <text evidence="1">The sequence shown here is derived from an EMBL/GenBank/DDBJ whole genome shotgun (WGS) entry which is preliminary data.</text>
</comment>
<evidence type="ECO:0008006" key="3">
    <source>
        <dbReference type="Google" id="ProtNLM"/>
    </source>
</evidence>
<gene>
    <name evidence="1" type="ORF">RhiirC2_789091</name>
</gene>
<sequence>MSNEKKRKLDGQPQTKCTYCIKYWSHGTSNELEAHLANDCKDVSKYIHSFYLGVVSARNFGNENASPSDTSITHTLLRAFVCCGIPFLVIQNPFFIEFLNKIRLEYEPPTDELLSDRLLSEETSRINKKVDVNIKNSNNLTLNFKALDGWTSPTEKISPKKITALVTDNATNCIKTQEIISSQYPNIINIRYIAHFVNLITKDIIDHDFARQTIKTDKGESLKTYCKTKWTSIYKTTSSVLCLQAALETVLLNNPNDITSK</sequence>
<dbReference type="VEuPathDB" id="FungiDB:FUN_018485"/>
<evidence type="ECO:0000313" key="1">
    <source>
        <dbReference type="EMBL" id="PKK63313.1"/>
    </source>
</evidence>
<dbReference type="PANTHER" id="PTHR46169">
    <property type="entry name" value="DNA REPLICATION-RELATED ELEMENT FACTOR, ISOFORM A"/>
    <property type="match status" value="1"/>
</dbReference>
<dbReference type="SUPFAM" id="SSF53098">
    <property type="entry name" value="Ribonuclease H-like"/>
    <property type="match status" value="1"/>
</dbReference>
<proteinExistence type="predicted"/>
<dbReference type="GO" id="GO:0006357">
    <property type="term" value="P:regulation of transcription by RNA polymerase II"/>
    <property type="evidence" value="ECO:0007669"/>
    <property type="project" value="TreeGrafter"/>
</dbReference>
<dbReference type="InterPro" id="IPR052717">
    <property type="entry name" value="Vacuolar_transposase_reg"/>
</dbReference>
<dbReference type="Proteomes" id="UP000233469">
    <property type="component" value="Unassembled WGS sequence"/>
</dbReference>
<reference evidence="1 2" key="1">
    <citation type="submission" date="2016-04" db="EMBL/GenBank/DDBJ databases">
        <title>Genome analyses suggest a sexual origin of heterokaryosis in a supposedly ancient asexual fungus.</title>
        <authorList>
            <person name="Ropars J."/>
            <person name="Sedzielewska K."/>
            <person name="Noel J."/>
            <person name="Charron P."/>
            <person name="Farinelli L."/>
            <person name="Marton T."/>
            <person name="Kruger M."/>
            <person name="Pelin A."/>
            <person name="Brachmann A."/>
            <person name="Corradi N."/>
        </authorList>
    </citation>
    <scope>NUCLEOTIDE SEQUENCE [LARGE SCALE GENOMIC DNA]</scope>
    <source>
        <strain evidence="1 2">C2</strain>
    </source>
</reference>
<dbReference type="VEuPathDB" id="FungiDB:RhiirA1_466256"/>
<reference evidence="1 2" key="2">
    <citation type="submission" date="2017-10" db="EMBL/GenBank/DDBJ databases">
        <title>Extensive intraspecific genome diversity in a model arbuscular mycorrhizal fungus.</title>
        <authorList>
            <person name="Chen E.C.H."/>
            <person name="Morin E."/>
            <person name="Baudet D."/>
            <person name="Noel J."/>
            <person name="Ndikumana S."/>
            <person name="Charron P."/>
            <person name="St-Onge C."/>
            <person name="Giorgi J."/>
            <person name="Grigoriev I.V."/>
            <person name="Roux C."/>
            <person name="Martin F.M."/>
            <person name="Corradi N."/>
        </authorList>
    </citation>
    <scope>NUCLEOTIDE SEQUENCE [LARGE SCALE GENOMIC DNA]</scope>
    <source>
        <strain evidence="1 2">C2</strain>
    </source>
</reference>
<dbReference type="InterPro" id="IPR012337">
    <property type="entry name" value="RNaseH-like_sf"/>
</dbReference>
<dbReference type="PANTHER" id="PTHR46169:SF29">
    <property type="entry name" value="DNA REPLICATION-RELATED ELEMENT FACTOR, ISOFORM A"/>
    <property type="match status" value="1"/>
</dbReference>
<organism evidence="1 2">
    <name type="scientific">Rhizophagus irregularis</name>
    <dbReference type="NCBI Taxonomy" id="588596"/>
    <lineage>
        <taxon>Eukaryota</taxon>
        <taxon>Fungi</taxon>
        <taxon>Fungi incertae sedis</taxon>
        <taxon>Mucoromycota</taxon>
        <taxon>Glomeromycotina</taxon>
        <taxon>Glomeromycetes</taxon>
        <taxon>Glomerales</taxon>
        <taxon>Glomeraceae</taxon>
        <taxon>Rhizophagus</taxon>
    </lineage>
</organism>
<accession>A0A2N1MNU5</accession>
<name>A0A2N1MNU5_9GLOM</name>